<name>A0A1L8GAC6_XENLA</name>
<dbReference type="AlphaFoldDB" id="A0A1L8GAC6"/>
<dbReference type="Proteomes" id="UP000186698">
    <property type="component" value="Chromosome 5L"/>
</dbReference>
<dbReference type="OrthoDB" id="9900165at2759"/>
<proteinExistence type="predicted"/>
<dbReference type="Bgee" id="108716973">
    <property type="expression patterns" value="Expressed in internal ear and 3 other cell types or tissues"/>
</dbReference>
<evidence type="ECO:0000313" key="2">
    <source>
        <dbReference type="RefSeq" id="XP_018119087.1"/>
    </source>
</evidence>
<dbReference type="RefSeq" id="XP_018119087.1">
    <property type="nucleotide sequence ID" value="XM_018263598.2"/>
</dbReference>
<evidence type="ECO:0000313" key="1">
    <source>
        <dbReference type="Proteomes" id="UP000186698"/>
    </source>
</evidence>
<dbReference type="KEGG" id="xla:108716973"/>
<dbReference type="AGR" id="Xenbase:XB-GENE-17339294"/>
<evidence type="ECO:0000313" key="3">
    <source>
        <dbReference type="Xenbase" id="XB-GENE-17339294"/>
    </source>
</evidence>
<dbReference type="Xenbase" id="XB-GENE-17339294">
    <property type="gene designation" value="ostn.L"/>
</dbReference>
<organism evidence="1 2">
    <name type="scientific">Xenopus laevis</name>
    <name type="common">African clawed frog</name>
    <dbReference type="NCBI Taxonomy" id="8355"/>
    <lineage>
        <taxon>Eukaryota</taxon>
        <taxon>Metazoa</taxon>
        <taxon>Chordata</taxon>
        <taxon>Craniata</taxon>
        <taxon>Vertebrata</taxon>
        <taxon>Euteleostomi</taxon>
        <taxon>Amphibia</taxon>
        <taxon>Batrachia</taxon>
        <taxon>Anura</taxon>
        <taxon>Pipoidea</taxon>
        <taxon>Pipidae</taxon>
        <taxon>Xenopodinae</taxon>
        <taxon>Xenopus</taxon>
        <taxon>Xenopus</taxon>
    </lineage>
</organism>
<dbReference type="PANTHER" id="PTHR35353:SF1">
    <property type="entry name" value="OSTEOCRIN"/>
    <property type="match status" value="1"/>
</dbReference>
<dbReference type="PaxDb" id="8355-A0A1L8GAC6"/>
<dbReference type="STRING" id="8355.A0A1L8GAC6"/>
<dbReference type="OMA" id="PMDRIGG"/>
<reference evidence="2" key="1">
    <citation type="submission" date="2025-08" db="UniProtKB">
        <authorList>
            <consortium name="RefSeq"/>
        </authorList>
    </citation>
    <scope>IDENTIFICATION</scope>
    <source>
        <strain evidence="2">J_2021</strain>
        <tissue evidence="2">Erythrocytes</tissue>
    </source>
</reference>
<dbReference type="Pfam" id="PF11037">
    <property type="entry name" value="Musclin"/>
    <property type="match status" value="1"/>
</dbReference>
<dbReference type="InterPro" id="IPR021088">
    <property type="entry name" value="Osteocrin"/>
</dbReference>
<sequence>MLEWHCVSVSLLLAVSFVQWTSTKAVPAEPSAQQSLDTAIVLDGSSRSVSSEEKSAADLAAKILLLDELVSLENDVIETKKKRSFPGFGSPLDRLSAGTTEFKGKQRKVVELPKRRFGIPLDRIGMNRLANTRG</sequence>
<dbReference type="GeneID" id="108716973"/>
<keyword evidence="1" id="KW-1185">Reference proteome</keyword>
<dbReference type="PANTHER" id="PTHR35353">
    <property type="entry name" value="OSTEOCRIN"/>
    <property type="match status" value="1"/>
</dbReference>
<dbReference type="GO" id="GO:0005615">
    <property type="term" value="C:extracellular space"/>
    <property type="evidence" value="ECO:0000318"/>
    <property type="project" value="GO_Central"/>
</dbReference>
<accession>A0A1L8GAC6</accession>
<dbReference type="GO" id="GO:0005102">
    <property type="term" value="F:signaling receptor binding"/>
    <property type="evidence" value="ECO:0000318"/>
    <property type="project" value="GO_Central"/>
</dbReference>
<dbReference type="GO" id="GO:0009755">
    <property type="term" value="P:hormone-mediated signaling pathway"/>
    <property type="evidence" value="ECO:0000318"/>
    <property type="project" value="GO_Central"/>
</dbReference>
<gene>
    <name evidence="2 3" type="primary">ostn.L</name>
</gene>
<protein>
    <submittedName>
        <fullName evidence="2">Osteocrin isoform X1</fullName>
    </submittedName>
</protein>
<dbReference type="CTD" id="108716973"/>